<dbReference type="Proteomes" id="UP000653644">
    <property type="component" value="Unassembled WGS sequence"/>
</dbReference>
<evidence type="ECO:0000256" key="1">
    <source>
        <dbReference type="ARBA" id="ARBA00007806"/>
    </source>
</evidence>
<organism evidence="4 5">
    <name type="scientific">Streptomyces canarius</name>
    <dbReference type="NCBI Taxonomy" id="285453"/>
    <lineage>
        <taxon>Bacteria</taxon>
        <taxon>Bacillati</taxon>
        <taxon>Actinomycetota</taxon>
        <taxon>Actinomycetes</taxon>
        <taxon>Kitasatosporales</taxon>
        <taxon>Streptomycetaceae</taxon>
        <taxon>Streptomyces</taxon>
    </lineage>
</organism>
<comment type="caution">
    <text evidence="4">The sequence shown here is derived from an EMBL/GenBank/DDBJ whole genome shotgun (WGS) entry which is preliminary data.</text>
</comment>
<name>A0ABQ3CWC9_9ACTN</name>
<comment type="similarity">
    <text evidence="1 2">Belongs to the glycosyl hydrolase 31 family.</text>
</comment>
<gene>
    <name evidence="4" type="ORF">GCM10010345_49230</name>
</gene>
<keyword evidence="2" id="KW-0326">Glycosidase</keyword>
<dbReference type="Gene3D" id="2.60.40.1760">
    <property type="entry name" value="glycosyl hydrolase (family 31)"/>
    <property type="match status" value="1"/>
</dbReference>
<evidence type="ECO:0000259" key="3">
    <source>
        <dbReference type="Pfam" id="PF01055"/>
    </source>
</evidence>
<dbReference type="Gene3D" id="3.20.20.80">
    <property type="entry name" value="Glycosidases"/>
    <property type="match status" value="1"/>
</dbReference>
<evidence type="ECO:0000313" key="5">
    <source>
        <dbReference type="Proteomes" id="UP000653644"/>
    </source>
</evidence>
<dbReference type="EMBL" id="BMVN01000017">
    <property type="protein sequence ID" value="GHA38706.1"/>
    <property type="molecule type" value="Genomic_DNA"/>
</dbReference>
<keyword evidence="5" id="KW-1185">Reference proteome</keyword>
<protein>
    <recommendedName>
        <fullName evidence="3">Glycoside hydrolase family 31 TIM barrel domain-containing protein</fullName>
    </recommendedName>
</protein>
<dbReference type="InterPro" id="IPR000322">
    <property type="entry name" value="Glyco_hydro_31_TIM"/>
</dbReference>
<sequence>MLDLVRRNAEVSVPVLVSSRGYTLLWNNPAIGRAELAGNGTRWGADSARQSDYWITAGTPADGRRACTAVTGRSPMLPEWAAGFWQCKLRYRTQDELLAVAREYQRRGLPLLGIVCDFFHWTHLGECKFDPLEWPDPAAMVRELEDMGVKLVVSLWPSVSPLAGNHAVMEQRGWFIGTQYGPPAHADWPDKEVASTVQVAFHDATNPEARDFVWSRVRDNCLAPYGITAFWLDACEPELKPGFQENLR</sequence>
<accession>A0ABQ3CWC9</accession>
<dbReference type="Pfam" id="PF01055">
    <property type="entry name" value="Glyco_hydro_31_2nd"/>
    <property type="match status" value="1"/>
</dbReference>
<proteinExistence type="inferred from homology"/>
<dbReference type="CDD" id="cd14752">
    <property type="entry name" value="GH31_N"/>
    <property type="match status" value="1"/>
</dbReference>
<dbReference type="SUPFAM" id="SSF51445">
    <property type="entry name" value="(Trans)glycosidases"/>
    <property type="match status" value="1"/>
</dbReference>
<dbReference type="PANTHER" id="PTHR43863">
    <property type="entry name" value="HYDROLASE, PUTATIVE (AFU_ORTHOLOGUE AFUA_1G03140)-RELATED"/>
    <property type="match status" value="1"/>
</dbReference>
<keyword evidence="2" id="KW-0378">Hydrolase</keyword>
<dbReference type="InterPro" id="IPR017853">
    <property type="entry name" value="GH"/>
</dbReference>
<evidence type="ECO:0000313" key="4">
    <source>
        <dbReference type="EMBL" id="GHA38706.1"/>
    </source>
</evidence>
<feature type="domain" description="Glycoside hydrolase family 31 TIM barrel" evidence="3">
    <location>
        <begin position="75"/>
        <end position="239"/>
    </location>
</feature>
<reference evidence="5" key="1">
    <citation type="journal article" date="2019" name="Int. J. Syst. Evol. Microbiol.">
        <title>The Global Catalogue of Microorganisms (GCM) 10K type strain sequencing project: providing services to taxonomists for standard genome sequencing and annotation.</title>
        <authorList>
            <consortium name="The Broad Institute Genomics Platform"/>
            <consortium name="The Broad Institute Genome Sequencing Center for Infectious Disease"/>
            <person name="Wu L."/>
            <person name="Ma J."/>
        </authorList>
    </citation>
    <scope>NUCLEOTIDE SEQUENCE [LARGE SCALE GENOMIC DNA]</scope>
    <source>
        <strain evidence="5">JCM 4733</strain>
    </source>
</reference>
<evidence type="ECO:0000256" key="2">
    <source>
        <dbReference type="RuleBase" id="RU361185"/>
    </source>
</evidence>
<dbReference type="PANTHER" id="PTHR43863:SF2">
    <property type="entry name" value="MALTASE-GLUCOAMYLASE"/>
    <property type="match status" value="1"/>
</dbReference>
<dbReference type="InterPro" id="IPR051816">
    <property type="entry name" value="Glycosyl_Hydrolase_31"/>
</dbReference>